<dbReference type="Proteomes" id="UP001596472">
    <property type="component" value="Unassembled WGS sequence"/>
</dbReference>
<comment type="caution">
    <text evidence="2">The sequence shown here is derived from an EMBL/GenBank/DDBJ whole genome shotgun (WGS) entry which is preliminary data.</text>
</comment>
<feature type="transmembrane region" description="Helical" evidence="1">
    <location>
        <begin position="43"/>
        <end position="68"/>
    </location>
</feature>
<organism evidence="2 3">
    <name type="scientific">Haloferula chungangensis</name>
    <dbReference type="NCBI Taxonomy" id="1048331"/>
    <lineage>
        <taxon>Bacteria</taxon>
        <taxon>Pseudomonadati</taxon>
        <taxon>Verrucomicrobiota</taxon>
        <taxon>Verrucomicrobiia</taxon>
        <taxon>Verrucomicrobiales</taxon>
        <taxon>Verrucomicrobiaceae</taxon>
        <taxon>Haloferula</taxon>
    </lineage>
</organism>
<evidence type="ECO:0008006" key="4">
    <source>
        <dbReference type="Google" id="ProtNLM"/>
    </source>
</evidence>
<keyword evidence="1" id="KW-0812">Transmembrane</keyword>
<gene>
    <name evidence="2" type="ORF">ACFQY0_09525</name>
</gene>
<dbReference type="RefSeq" id="WP_379711662.1">
    <property type="nucleotide sequence ID" value="NZ_JBHTBS010000004.1"/>
</dbReference>
<sequence length="100" mass="10465">MTISRSHHQGFIGRVDKGAVKTTNTMTTETIIHPWASRILPGLSYAIALTLTLGGPALVASSLVLAFITREPGIIGLGLLGGAIMGASGALALVWCLRRR</sequence>
<evidence type="ECO:0000256" key="1">
    <source>
        <dbReference type="SAM" id="Phobius"/>
    </source>
</evidence>
<name>A0ABW2L4Y7_9BACT</name>
<keyword evidence="1" id="KW-0472">Membrane</keyword>
<feature type="transmembrane region" description="Helical" evidence="1">
    <location>
        <begin position="74"/>
        <end position="97"/>
    </location>
</feature>
<protein>
    <recommendedName>
        <fullName evidence="4">Major facilitator superfamily (MFS) profile domain-containing protein</fullName>
    </recommendedName>
</protein>
<evidence type="ECO:0000313" key="2">
    <source>
        <dbReference type="EMBL" id="MFC7337413.1"/>
    </source>
</evidence>
<dbReference type="EMBL" id="JBHTBS010000004">
    <property type="protein sequence ID" value="MFC7337413.1"/>
    <property type="molecule type" value="Genomic_DNA"/>
</dbReference>
<accession>A0ABW2L4Y7</accession>
<reference evidence="3" key="1">
    <citation type="journal article" date="2019" name="Int. J. Syst. Evol. Microbiol.">
        <title>The Global Catalogue of Microorganisms (GCM) 10K type strain sequencing project: providing services to taxonomists for standard genome sequencing and annotation.</title>
        <authorList>
            <consortium name="The Broad Institute Genomics Platform"/>
            <consortium name="The Broad Institute Genome Sequencing Center for Infectious Disease"/>
            <person name="Wu L."/>
            <person name="Ma J."/>
        </authorList>
    </citation>
    <scope>NUCLEOTIDE SEQUENCE [LARGE SCALE GENOMIC DNA]</scope>
    <source>
        <strain evidence="3">CGMCC 4.1467</strain>
    </source>
</reference>
<proteinExistence type="predicted"/>
<evidence type="ECO:0000313" key="3">
    <source>
        <dbReference type="Proteomes" id="UP001596472"/>
    </source>
</evidence>
<keyword evidence="1" id="KW-1133">Transmembrane helix</keyword>
<keyword evidence="3" id="KW-1185">Reference proteome</keyword>